<sequence>MLPQLRQLLAQAGENIRLARLCRKLSTTRVAERAAISRNTLHAIEQGMPTVSLGAYLQVLFVLGLEKTILHLAADDVLGRKLQDAELLVSTRAPK</sequence>
<gene>
    <name evidence="1" type="ORF">FNT36_24185</name>
</gene>
<comment type="caution">
    <text evidence="1">The sequence shown here is derived from an EMBL/GenBank/DDBJ whole genome shotgun (WGS) entry which is preliminary data.</text>
</comment>
<protein>
    <submittedName>
        <fullName evidence="1">Transcriptional regulator</fullName>
    </submittedName>
</protein>
<dbReference type="SUPFAM" id="SSF47413">
    <property type="entry name" value="lambda repressor-like DNA-binding domains"/>
    <property type="match status" value="1"/>
</dbReference>
<dbReference type="OrthoDB" id="6637137at2"/>
<organism evidence="1 2">
    <name type="scientific">Hymenobacter setariae</name>
    <dbReference type="NCBI Taxonomy" id="2594794"/>
    <lineage>
        <taxon>Bacteria</taxon>
        <taxon>Pseudomonadati</taxon>
        <taxon>Bacteroidota</taxon>
        <taxon>Cytophagia</taxon>
        <taxon>Cytophagales</taxon>
        <taxon>Hymenobacteraceae</taxon>
        <taxon>Hymenobacter</taxon>
    </lineage>
</organism>
<dbReference type="Proteomes" id="UP000317624">
    <property type="component" value="Unassembled WGS sequence"/>
</dbReference>
<dbReference type="Gene3D" id="1.10.260.40">
    <property type="entry name" value="lambda repressor-like DNA-binding domains"/>
    <property type="match status" value="1"/>
</dbReference>
<evidence type="ECO:0000313" key="2">
    <source>
        <dbReference type="Proteomes" id="UP000317624"/>
    </source>
</evidence>
<dbReference type="Pfam" id="PF13560">
    <property type="entry name" value="HTH_31"/>
    <property type="match status" value="1"/>
</dbReference>
<evidence type="ECO:0000313" key="1">
    <source>
        <dbReference type="EMBL" id="TVT36970.1"/>
    </source>
</evidence>
<accession>A0A558BKB9</accession>
<dbReference type="InterPro" id="IPR001387">
    <property type="entry name" value="Cro/C1-type_HTH"/>
</dbReference>
<name>A0A558BKB9_9BACT</name>
<keyword evidence="2" id="KW-1185">Reference proteome</keyword>
<dbReference type="GO" id="GO:0003677">
    <property type="term" value="F:DNA binding"/>
    <property type="evidence" value="ECO:0007669"/>
    <property type="project" value="InterPro"/>
</dbReference>
<proteinExistence type="predicted"/>
<dbReference type="EMBL" id="VMRJ01000008">
    <property type="protein sequence ID" value="TVT36970.1"/>
    <property type="molecule type" value="Genomic_DNA"/>
</dbReference>
<dbReference type="AlphaFoldDB" id="A0A558BKB9"/>
<reference evidence="1 2" key="1">
    <citation type="submission" date="2019-07" db="EMBL/GenBank/DDBJ databases">
        <title>Hymenobacter sp. straun FUR1 Genome sequencing and assembly.</title>
        <authorList>
            <person name="Chhetri G."/>
        </authorList>
    </citation>
    <scope>NUCLEOTIDE SEQUENCE [LARGE SCALE GENOMIC DNA]</scope>
    <source>
        <strain evidence="1 2">Fur1</strain>
    </source>
</reference>
<dbReference type="CDD" id="cd00093">
    <property type="entry name" value="HTH_XRE"/>
    <property type="match status" value="1"/>
</dbReference>
<dbReference type="RefSeq" id="WP_144853125.1">
    <property type="nucleotide sequence ID" value="NZ_VMRJ01000008.1"/>
</dbReference>
<dbReference type="InterPro" id="IPR010982">
    <property type="entry name" value="Lambda_DNA-bd_dom_sf"/>
</dbReference>